<evidence type="ECO:0000313" key="4">
    <source>
        <dbReference type="Proteomes" id="UP000317982"/>
    </source>
</evidence>
<feature type="region of interest" description="Disordered" evidence="1">
    <location>
        <begin position="87"/>
        <end position="130"/>
    </location>
</feature>
<feature type="region of interest" description="Disordered" evidence="1">
    <location>
        <begin position="1"/>
        <end position="39"/>
    </location>
</feature>
<dbReference type="InParanoid" id="A0A545AI62"/>
<sequence length="297" mass="31881">MSSPPAQNSAPPYAQPQFANATPHYDPQVPSSPAGGYAPAAHAAPAAVGAPEKSRSGILIIGLITAVTALVIVAAGFAVVFINSGNDDKPNTAAPKPSAPAESRLPAQTAAPSPTPSRSPLPSTTPTIRSDVRTVSVVGPTWQNEDKIQLMDLAGWPFAFRLPEGWSCLRGSIDALPDAQAWGCVKTDGEKHQQKFNIMLRRCPTGCTATEQQTMNEAWFDDDEEPNLKKADATTTYVEIPKNKDGFYAVDFSHFFADKPGGALTYQVGVWFQSPDKYKEEMQKSLNDVRTQAPQPN</sequence>
<dbReference type="OrthoDB" id="4375433at2"/>
<dbReference type="Proteomes" id="UP000317982">
    <property type="component" value="Unassembled WGS sequence"/>
</dbReference>
<reference evidence="3 4" key="1">
    <citation type="submission" date="2019-07" db="EMBL/GenBank/DDBJ databases">
        <title>Cryptosporangium phraense sp. nov., isolated from plant litter.</title>
        <authorList>
            <person name="Suriyachadkun C."/>
        </authorList>
    </citation>
    <scope>NUCLEOTIDE SEQUENCE [LARGE SCALE GENOMIC DNA]</scope>
    <source>
        <strain evidence="3 4">A-T 5661</strain>
    </source>
</reference>
<accession>A0A545AI62</accession>
<protein>
    <submittedName>
        <fullName evidence="3">Uncharacterized protein</fullName>
    </submittedName>
</protein>
<dbReference type="AlphaFoldDB" id="A0A545AI62"/>
<keyword evidence="2" id="KW-0812">Transmembrane</keyword>
<keyword evidence="4" id="KW-1185">Reference proteome</keyword>
<proteinExistence type="predicted"/>
<keyword evidence="2" id="KW-0472">Membrane</keyword>
<evidence type="ECO:0000256" key="1">
    <source>
        <dbReference type="SAM" id="MobiDB-lite"/>
    </source>
</evidence>
<comment type="caution">
    <text evidence="3">The sequence shown here is derived from an EMBL/GenBank/DDBJ whole genome shotgun (WGS) entry which is preliminary data.</text>
</comment>
<evidence type="ECO:0000313" key="3">
    <source>
        <dbReference type="EMBL" id="TQS41007.1"/>
    </source>
</evidence>
<feature type="compositionally biased region" description="Polar residues" evidence="1">
    <location>
        <begin position="1"/>
        <end position="10"/>
    </location>
</feature>
<gene>
    <name evidence="3" type="ORF">FL583_32030</name>
</gene>
<dbReference type="EMBL" id="VIRS01000031">
    <property type="protein sequence ID" value="TQS41007.1"/>
    <property type="molecule type" value="Genomic_DNA"/>
</dbReference>
<evidence type="ECO:0000256" key="2">
    <source>
        <dbReference type="SAM" id="Phobius"/>
    </source>
</evidence>
<keyword evidence="2" id="KW-1133">Transmembrane helix</keyword>
<name>A0A545AI62_9ACTN</name>
<feature type="transmembrane region" description="Helical" evidence="2">
    <location>
        <begin position="58"/>
        <end position="82"/>
    </location>
</feature>
<organism evidence="3 4">
    <name type="scientific">Cryptosporangium phraense</name>
    <dbReference type="NCBI Taxonomy" id="2593070"/>
    <lineage>
        <taxon>Bacteria</taxon>
        <taxon>Bacillati</taxon>
        <taxon>Actinomycetota</taxon>
        <taxon>Actinomycetes</taxon>
        <taxon>Cryptosporangiales</taxon>
        <taxon>Cryptosporangiaceae</taxon>
        <taxon>Cryptosporangium</taxon>
    </lineage>
</organism>